<evidence type="ECO:0000313" key="2">
    <source>
        <dbReference type="EMBL" id="KAG2491960.1"/>
    </source>
</evidence>
<keyword evidence="3" id="KW-1185">Reference proteome</keyword>
<evidence type="ECO:0000256" key="1">
    <source>
        <dbReference type="SAM" id="MobiDB-lite"/>
    </source>
</evidence>
<protein>
    <submittedName>
        <fullName evidence="2">Uncharacterized protein</fullName>
    </submittedName>
</protein>
<reference evidence="2" key="1">
    <citation type="journal article" date="2020" name="bioRxiv">
        <title>Comparative genomics of Chlamydomonas.</title>
        <authorList>
            <person name="Craig R.J."/>
            <person name="Hasan A.R."/>
            <person name="Ness R.W."/>
            <person name="Keightley P.D."/>
        </authorList>
    </citation>
    <scope>NUCLEOTIDE SEQUENCE</scope>
    <source>
        <strain evidence="2">CCAP 11/70</strain>
    </source>
</reference>
<feature type="compositionally biased region" description="Low complexity" evidence="1">
    <location>
        <begin position="19"/>
        <end position="33"/>
    </location>
</feature>
<dbReference type="EMBL" id="JAEHOE010000048">
    <property type="protein sequence ID" value="KAG2491960.1"/>
    <property type="molecule type" value="Genomic_DNA"/>
</dbReference>
<accession>A0A835Y3P6</accession>
<dbReference type="AlphaFoldDB" id="A0A835Y3P6"/>
<organism evidence="2 3">
    <name type="scientific">Edaphochlamys debaryana</name>
    <dbReference type="NCBI Taxonomy" id="47281"/>
    <lineage>
        <taxon>Eukaryota</taxon>
        <taxon>Viridiplantae</taxon>
        <taxon>Chlorophyta</taxon>
        <taxon>core chlorophytes</taxon>
        <taxon>Chlorophyceae</taxon>
        <taxon>CS clade</taxon>
        <taxon>Chlamydomonadales</taxon>
        <taxon>Chlamydomonadales incertae sedis</taxon>
        <taxon>Edaphochlamys</taxon>
    </lineage>
</organism>
<gene>
    <name evidence="2" type="ORF">HYH03_009691</name>
</gene>
<feature type="compositionally biased region" description="Low complexity" evidence="1">
    <location>
        <begin position="179"/>
        <end position="190"/>
    </location>
</feature>
<feature type="region of interest" description="Disordered" evidence="1">
    <location>
        <begin position="779"/>
        <end position="800"/>
    </location>
</feature>
<feature type="region of interest" description="Disordered" evidence="1">
    <location>
        <begin position="148"/>
        <end position="190"/>
    </location>
</feature>
<evidence type="ECO:0000313" key="3">
    <source>
        <dbReference type="Proteomes" id="UP000612055"/>
    </source>
</evidence>
<feature type="compositionally biased region" description="Low complexity" evidence="1">
    <location>
        <begin position="457"/>
        <end position="471"/>
    </location>
</feature>
<feature type="region of interest" description="Disordered" evidence="1">
    <location>
        <begin position="457"/>
        <end position="515"/>
    </location>
</feature>
<dbReference type="Proteomes" id="UP000612055">
    <property type="component" value="Unassembled WGS sequence"/>
</dbReference>
<sequence>MKDGGSGLPPWVRRRPQEAAESAPGASEAASGPPLTPAQRRLLVAAGAGIPARLLSSRPSQQAQALAQQPLRGAWRAGATYRPALRAAATTALTAAATVSSISSRPVAEASVATIGLDTSQFWSGGGGSWRSLFGWVAAEDRLRKERATRAARNKRADEQRQRARTNSNKVSAARGDMASGALTSGASGSGVDREFAQDVASMLTRTRAGYEALGQCSPPTVLVTAMLLDASRARHQPQLHQSVVVGAGVMDEDLPLNGGARGTPNDEHTRLVGSALLLVRASDMLLQFAAVPEALKEPRVRLRTEVDALVHALVSYCGGPRMTATELRLLAFLLAELHREAMSSRVLHPLTMLGAGPQLGPGFAYLTSMPMLCRIARSAAQLIGVPAPAVSGAGPWEKRMATAVAAVGGAGAAGWRGAEAVMNLSDQRQLMRALGIVHWEAAASAAVNAAAAAAATDSDATADPDPVATTLSSKRSRAGRAYGNAVRTARGGITTDFSAQPPEQRGPPSDPEVEDAAAFLAAKELWETACTAQLKRASVEALSEWLPNAVLRPYGGPEADALHDGDELALRSEALGRLVPRLELARALARPTRPEDFCAVLPVRGAGAAALAVGAAAAANALREWLGSAIRPIARDVEGKPGIVYPLARRSAPHPPWPRAATSLAPEPGVAGSAASAGGDWEPFAWLRSEQSVLSLLLAAGQETEAVYMEFLGPLPGVSEAASSALEAACKGELSPVAVSSISSAVTEAPAEEGDRVASLAAAVEASLLQHRAAVVTVGGGGDGSSEGAPEEERERRRQAAEAELAVAVEALAKVGATRDGAMVVPLPYGGPASSVAVWHTCLDVLTEISSSVMPVIDSNTRRWVAEALSEQERWAEVLEWDDPDPSWGPDVAERVLLADVDSLRSKRTELKIAGLPDRPPMHVALEPGWNARVEAALGHAHCRLLGLEPTPSEHADRMEGIADRALDTPEYQRRKSALAGAAYSSLVRQMMRRQARAVLDVGELAASGIALVVVWHIVPKGGLGGDP</sequence>
<proteinExistence type="predicted"/>
<feature type="compositionally biased region" description="Basic and acidic residues" evidence="1">
    <location>
        <begin position="148"/>
        <end position="162"/>
    </location>
</feature>
<comment type="caution">
    <text evidence="2">The sequence shown here is derived from an EMBL/GenBank/DDBJ whole genome shotgun (WGS) entry which is preliminary data.</text>
</comment>
<feature type="region of interest" description="Disordered" evidence="1">
    <location>
        <begin position="1"/>
        <end position="35"/>
    </location>
</feature>
<name>A0A835Y3P6_9CHLO</name>